<dbReference type="PANTHER" id="PTHR47926:SF539">
    <property type="entry name" value="DYW DOMAIN-CONTAINING PROTEIN"/>
    <property type="match status" value="1"/>
</dbReference>
<dbReference type="NCBIfam" id="TIGR00756">
    <property type="entry name" value="PPR"/>
    <property type="match status" value="5"/>
</dbReference>
<dbReference type="Pfam" id="PF14432">
    <property type="entry name" value="DYW_deaminase"/>
    <property type="match status" value="1"/>
</dbReference>
<dbReference type="EnsemblPlants" id="EMT01835">
    <property type="protein sequence ID" value="EMT01835"/>
    <property type="gene ID" value="F775_20591"/>
</dbReference>
<dbReference type="PANTHER" id="PTHR47926">
    <property type="entry name" value="PENTATRICOPEPTIDE REPEAT-CONTAINING PROTEIN"/>
    <property type="match status" value="1"/>
</dbReference>
<dbReference type="InterPro" id="IPR011990">
    <property type="entry name" value="TPR-like_helical_dom_sf"/>
</dbReference>
<dbReference type="FunFam" id="1.25.40.10:FF:001383">
    <property type="entry name" value="Pentatricopeptide repeat-containing protein mitochondrial"/>
    <property type="match status" value="1"/>
</dbReference>
<dbReference type="AlphaFoldDB" id="N1QSZ0"/>
<protein>
    <recommendedName>
        <fullName evidence="1">DYW domain-containing protein</fullName>
    </recommendedName>
</protein>
<feature type="domain" description="DYW" evidence="1">
    <location>
        <begin position="519"/>
        <end position="612"/>
    </location>
</feature>
<evidence type="ECO:0000259" key="1">
    <source>
        <dbReference type="Pfam" id="PF14432"/>
    </source>
</evidence>
<dbReference type="GO" id="GO:0009451">
    <property type="term" value="P:RNA modification"/>
    <property type="evidence" value="ECO:0007669"/>
    <property type="project" value="InterPro"/>
</dbReference>
<proteinExistence type="predicted"/>
<dbReference type="PROSITE" id="PS51375">
    <property type="entry name" value="PPR"/>
    <property type="match status" value="6"/>
</dbReference>
<sequence>MAQAISLPALPTPHQHHHHYAAPPSQRPSRGAYSPSLLRAESPISAALRAGDDSSFRDARFLLSLLRQCGDLLHGEAEKSPEAERTDIAAARRLAPQLHSLAVEGGPTRRGSRTWRARSRTRVFDGLEHRNLATWNSLVAGHANAGQFDRALELVETMKRHRLDPNVTTWNGLITGYAMNGLSSQAMLLLRQIKAAGVAPNVVSWTSLISGSCHSGDYQGSFTFFSEMQQDGVQPSLVTMLVLLRACAGLALLNKGKELHCFALRRAYDGEVVVSTALVDMYAKAGSLTSAKRVFGRVQGKNLVCCNAMLTGLAVHGQAHEAAALFHDMWRSGLKPDGITFTALLTACRSMGLVTEAWEYFDNMEAKYGVAPTAEHHACMVDRLAPRGSLDEAMAFIERSPGEPGASSWGALLTGCAIHGNLDLAESAARHLFRLEPHNSANYLAMMSLYEQHRMFDEAESLKYAMKARGVDARPGWSWTQAGRSVHVFEVDGGSPPHPETPEIYGEMSRLVSQIRMVGYVPDTGCIAYDVPEEEKERLLLCHTEKLAVVYGLIRSDKSRAPVRVVKNTRMCRDCHEVIKHVSALCGRQIILRDASRFHHFVDGKCSCDDYW</sequence>
<accession>N1QSZ0</accession>
<dbReference type="GO" id="GO:0003723">
    <property type="term" value="F:RNA binding"/>
    <property type="evidence" value="ECO:0007669"/>
    <property type="project" value="InterPro"/>
</dbReference>
<dbReference type="Gene3D" id="1.25.40.10">
    <property type="entry name" value="Tetratricopeptide repeat domain"/>
    <property type="match status" value="3"/>
</dbReference>
<dbReference type="InterPro" id="IPR046960">
    <property type="entry name" value="PPR_At4g14850-like_plant"/>
</dbReference>
<dbReference type="GO" id="GO:0008270">
    <property type="term" value="F:zinc ion binding"/>
    <property type="evidence" value="ECO:0007669"/>
    <property type="project" value="InterPro"/>
</dbReference>
<dbReference type="InterPro" id="IPR032867">
    <property type="entry name" value="DYW_dom"/>
</dbReference>
<name>N1QSZ0_AEGTA</name>
<organism evidence="2">
    <name type="scientific">Aegilops tauschii</name>
    <name type="common">Tausch's goatgrass</name>
    <name type="synonym">Aegilops squarrosa</name>
    <dbReference type="NCBI Taxonomy" id="37682"/>
    <lineage>
        <taxon>Eukaryota</taxon>
        <taxon>Viridiplantae</taxon>
        <taxon>Streptophyta</taxon>
        <taxon>Embryophyta</taxon>
        <taxon>Tracheophyta</taxon>
        <taxon>Spermatophyta</taxon>
        <taxon>Magnoliopsida</taxon>
        <taxon>Liliopsida</taxon>
        <taxon>Poales</taxon>
        <taxon>Poaceae</taxon>
        <taxon>BOP clade</taxon>
        <taxon>Pooideae</taxon>
        <taxon>Triticodae</taxon>
        <taxon>Triticeae</taxon>
        <taxon>Triticinae</taxon>
        <taxon>Aegilops</taxon>
    </lineage>
</organism>
<dbReference type="FunFam" id="1.25.40.10:FF:000090">
    <property type="entry name" value="Pentatricopeptide repeat-containing protein, chloroplastic"/>
    <property type="match status" value="1"/>
</dbReference>
<dbReference type="InterPro" id="IPR002885">
    <property type="entry name" value="PPR_rpt"/>
</dbReference>
<dbReference type="InterPro" id="IPR046848">
    <property type="entry name" value="E_motif"/>
</dbReference>
<dbReference type="Pfam" id="PF20431">
    <property type="entry name" value="E_motif"/>
    <property type="match status" value="1"/>
</dbReference>
<dbReference type="Pfam" id="PF13041">
    <property type="entry name" value="PPR_2"/>
    <property type="match status" value="3"/>
</dbReference>
<reference evidence="2" key="1">
    <citation type="submission" date="2015-06" db="UniProtKB">
        <authorList>
            <consortium name="EnsemblPlants"/>
        </authorList>
    </citation>
    <scope>IDENTIFICATION</scope>
</reference>
<evidence type="ECO:0000313" key="2">
    <source>
        <dbReference type="EnsemblPlants" id="EMT01835"/>
    </source>
</evidence>